<proteinExistence type="inferred from homology"/>
<organism evidence="11 12">
    <name type="scientific">Hondaea fermentalgiana</name>
    <dbReference type="NCBI Taxonomy" id="2315210"/>
    <lineage>
        <taxon>Eukaryota</taxon>
        <taxon>Sar</taxon>
        <taxon>Stramenopiles</taxon>
        <taxon>Bigyra</taxon>
        <taxon>Labyrinthulomycetes</taxon>
        <taxon>Thraustochytrida</taxon>
        <taxon>Thraustochytriidae</taxon>
        <taxon>Hondaea</taxon>
    </lineage>
</organism>
<sequence length="251" mass="27457">MAEDAAAATTANTMDEEVPVLDLETLKSKVHLLEHPVARHKMTQLRRKETSSKHFRELMRELTMYLGYEATKDLTTKPCVVQTPQAKHTGAELDMDVGLVPVLRSGLGMVDAMLEILTTAQVLHIGMYKGKNSLVSTLYYNRLPRECTINRAIILEPVIATAGTSSAVVQILKEWGVEDIHVMSVVGSRAGLSSLLDAHPSVKIHIAAIDDNLSEDGEIIPGIGDVGDRLFDTRDVAAGTIPPSPKRQRKE</sequence>
<dbReference type="GO" id="GO:0005525">
    <property type="term" value="F:GTP binding"/>
    <property type="evidence" value="ECO:0007669"/>
    <property type="project" value="UniProtKB-KW"/>
</dbReference>
<dbReference type="InterPro" id="IPR000836">
    <property type="entry name" value="PRTase_dom"/>
</dbReference>
<dbReference type="EMBL" id="BEYU01000040">
    <property type="protein sequence ID" value="GBG28372.1"/>
    <property type="molecule type" value="Genomic_DNA"/>
</dbReference>
<keyword evidence="12" id="KW-1185">Reference proteome</keyword>
<gene>
    <name evidence="11" type="ORF">FCC1311_045952</name>
</gene>
<evidence type="ECO:0000313" key="11">
    <source>
        <dbReference type="EMBL" id="GBG28372.1"/>
    </source>
</evidence>
<dbReference type="OrthoDB" id="10257085at2759"/>
<evidence type="ECO:0000256" key="3">
    <source>
        <dbReference type="ARBA" id="ARBA00009516"/>
    </source>
</evidence>
<keyword evidence="8" id="KW-0547">Nucleotide-binding</keyword>
<evidence type="ECO:0000256" key="8">
    <source>
        <dbReference type="ARBA" id="ARBA00022741"/>
    </source>
</evidence>
<evidence type="ECO:0000256" key="2">
    <source>
        <dbReference type="ARBA" id="ARBA00005180"/>
    </source>
</evidence>
<evidence type="ECO:0000256" key="6">
    <source>
        <dbReference type="ARBA" id="ARBA00022676"/>
    </source>
</evidence>
<dbReference type="InterPro" id="IPR029057">
    <property type="entry name" value="PRTase-like"/>
</dbReference>
<keyword evidence="9" id="KW-0342">GTP-binding</keyword>
<evidence type="ECO:0000259" key="10">
    <source>
        <dbReference type="Pfam" id="PF14681"/>
    </source>
</evidence>
<reference evidence="11 12" key="1">
    <citation type="submission" date="2017-12" db="EMBL/GenBank/DDBJ databases">
        <title>Sequencing, de novo assembly and annotation of complete genome of a new Thraustochytrid species, strain FCC1311.</title>
        <authorList>
            <person name="Sedici K."/>
            <person name="Godart F."/>
            <person name="Aiese Cigliano R."/>
            <person name="Sanseverino W."/>
            <person name="Barakat M."/>
            <person name="Ortet P."/>
            <person name="Marechal E."/>
            <person name="Cagnac O."/>
            <person name="Amato A."/>
        </authorList>
    </citation>
    <scope>NUCLEOTIDE SEQUENCE [LARGE SCALE GENOMIC DNA]</scope>
</reference>
<comment type="similarity">
    <text evidence="3">Belongs to the UPRTase family.</text>
</comment>
<comment type="caution">
    <text evidence="11">The sequence shown here is derived from an EMBL/GenBank/DDBJ whole genome shotgun (WGS) entry which is preliminary data.</text>
</comment>
<comment type="pathway">
    <text evidence="2">Pyrimidine metabolism; UMP biosynthesis via salvage pathway; UMP from uracil: step 1/1.</text>
</comment>
<dbReference type="PANTHER" id="PTHR32315:SF4">
    <property type="entry name" value="URACIL PHOSPHORIBOSYLTRANSFERASE, CHLOROPLASTIC"/>
    <property type="match status" value="1"/>
</dbReference>
<dbReference type="NCBIfam" id="NF001097">
    <property type="entry name" value="PRK00129.1"/>
    <property type="match status" value="1"/>
</dbReference>
<evidence type="ECO:0000256" key="7">
    <source>
        <dbReference type="ARBA" id="ARBA00022679"/>
    </source>
</evidence>
<dbReference type="AlphaFoldDB" id="A0A2R5GBL4"/>
<dbReference type="Pfam" id="PF14681">
    <property type="entry name" value="UPRTase"/>
    <property type="match status" value="1"/>
</dbReference>
<keyword evidence="6 11" id="KW-0328">Glycosyltransferase</keyword>
<keyword evidence="7 11" id="KW-0808">Transferase</keyword>
<dbReference type="Gene3D" id="3.40.50.2020">
    <property type="match status" value="1"/>
</dbReference>
<evidence type="ECO:0000313" key="12">
    <source>
        <dbReference type="Proteomes" id="UP000241890"/>
    </source>
</evidence>
<dbReference type="GO" id="GO:0004845">
    <property type="term" value="F:uracil phosphoribosyltransferase activity"/>
    <property type="evidence" value="ECO:0007669"/>
    <property type="project" value="UniProtKB-EC"/>
</dbReference>
<dbReference type="EC" id="2.4.2.9" evidence="4"/>
<evidence type="ECO:0000256" key="5">
    <source>
        <dbReference type="ARBA" id="ARBA00022533"/>
    </source>
</evidence>
<dbReference type="PANTHER" id="PTHR32315">
    <property type="entry name" value="ADENINE PHOSPHORIBOSYLTRANSFERASE"/>
    <property type="match status" value="1"/>
</dbReference>
<accession>A0A2R5GBL4</accession>
<dbReference type="CDD" id="cd06223">
    <property type="entry name" value="PRTases_typeI"/>
    <property type="match status" value="1"/>
</dbReference>
<dbReference type="SUPFAM" id="SSF53271">
    <property type="entry name" value="PRTase-like"/>
    <property type="match status" value="1"/>
</dbReference>
<dbReference type="InterPro" id="IPR050054">
    <property type="entry name" value="UPRTase/APRTase"/>
</dbReference>
<keyword evidence="5" id="KW-0021">Allosteric enzyme</keyword>
<evidence type="ECO:0000256" key="1">
    <source>
        <dbReference type="ARBA" id="ARBA00001946"/>
    </source>
</evidence>
<feature type="domain" description="Phosphoribosyltransferase" evidence="10">
    <location>
        <begin position="33"/>
        <end position="233"/>
    </location>
</feature>
<dbReference type="Proteomes" id="UP000241890">
    <property type="component" value="Unassembled WGS sequence"/>
</dbReference>
<name>A0A2R5GBL4_9STRA</name>
<evidence type="ECO:0000256" key="4">
    <source>
        <dbReference type="ARBA" id="ARBA00011894"/>
    </source>
</evidence>
<protein>
    <recommendedName>
        <fullName evidence="4">uracil phosphoribosyltransferase</fullName>
        <ecNumber evidence="4">2.4.2.9</ecNumber>
    </recommendedName>
</protein>
<dbReference type="InParanoid" id="A0A2R5GBL4"/>
<evidence type="ECO:0000256" key="9">
    <source>
        <dbReference type="ARBA" id="ARBA00023134"/>
    </source>
</evidence>
<comment type="cofactor">
    <cofactor evidence="1">
        <name>Mg(2+)</name>
        <dbReference type="ChEBI" id="CHEBI:18420"/>
    </cofactor>
</comment>